<reference evidence="2 3" key="1">
    <citation type="submission" date="2010-12" db="EMBL/GenBank/DDBJ databases">
        <title>Complete sequence of Bacillus cellulosilyticus DSM 2522.</title>
        <authorList>
            <consortium name="US DOE Joint Genome Institute"/>
            <person name="Lucas S."/>
            <person name="Copeland A."/>
            <person name="Lapidus A."/>
            <person name="Cheng J.-F."/>
            <person name="Bruce D."/>
            <person name="Goodwin L."/>
            <person name="Pitluck S."/>
            <person name="Chertkov O."/>
            <person name="Detter J.C."/>
            <person name="Han C."/>
            <person name="Tapia R."/>
            <person name="Land M."/>
            <person name="Hauser L."/>
            <person name="Jeffries C."/>
            <person name="Kyrpides N."/>
            <person name="Ivanova N."/>
            <person name="Mikhailova N."/>
            <person name="Brumm P."/>
            <person name="Mead D."/>
            <person name="Woyke T."/>
        </authorList>
    </citation>
    <scope>NUCLEOTIDE SEQUENCE [LARGE SCALE GENOMIC DNA]</scope>
    <source>
        <strain evidence="3">ATCC 21833 / DSM 2522 / FERM P-1141 / JCM 9156 / N-4</strain>
    </source>
</reference>
<dbReference type="Proteomes" id="UP000001401">
    <property type="component" value="Chromosome"/>
</dbReference>
<organism evidence="2 3">
    <name type="scientific">Evansella cellulosilytica (strain ATCC 21833 / DSM 2522 / FERM P-1141 / JCM 9156 / N-4)</name>
    <name type="common">Bacillus cellulosilyticus</name>
    <dbReference type="NCBI Taxonomy" id="649639"/>
    <lineage>
        <taxon>Bacteria</taxon>
        <taxon>Bacillati</taxon>
        <taxon>Bacillota</taxon>
        <taxon>Bacilli</taxon>
        <taxon>Bacillales</taxon>
        <taxon>Bacillaceae</taxon>
        <taxon>Evansella</taxon>
    </lineage>
</organism>
<keyword evidence="3" id="KW-1185">Reference proteome</keyword>
<dbReference type="RefSeq" id="WP_013490344.1">
    <property type="nucleotide sequence ID" value="NC_014829.1"/>
</dbReference>
<evidence type="ECO:0000313" key="3">
    <source>
        <dbReference type="Proteomes" id="UP000001401"/>
    </source>
</evidence>
<dbReference type="PROSITE" id="PS51257">
    <property type="entry name" value="PROKAR_LIPOPROTEIN"/>
    <property type="match status" value="1"/>
</dbReference>
<evidence type="ECO:0000313" key="2">
    <source>
        <dbReference type="EMBL" id="ADU32013.1"/>
    </source>
</evidence>
<dbReference type="KEGG" id="bco:Bcell_3773"/>
<proteinExistence type="predicted"/>
<feature type="compositionally biased region" description="Acidic residues" evidence="1">
    <location>
        <begin position="28"/>
        <end position="66"/>
    </location>
</feature>
<feature type="region of interest" description="Disordered" evidence="1">
    <location>
        <begin position="23"/>
        <end position="66"/>
    </location>
</feature>
<protein>
    <submittedName>
        <fullName evidence="2">Uncharacterized protein</fullName>
    </submittedName>
</protein>
<evidence type="ECO:0000256" key="1">
    <source>
        <dbReference type="SAM" id="MobiDB-lite"/>
    </source>
</evidence>
<dbReference type="AlphaFoldDB" id="E6TTY2"/>
<name>E6TTY2_EVAC2</name>
<gene>
    <name evidence="2" type="ordered locus">Bcell_3773</name>
</gene>
<accession>E6TTY2</accession>
<dbReference type="STRING" id="649639.Bcell_3773"/>
<dbReference type="HOGENOM" id="CLU_856997_0_0_9"/>
<dbReference type="EMBL" id="CP002394">
    <property type="protein sequence ID" value="ADU32013.1"/>
    <property type="molecule type" value="Genomic_DNA"/>
</dbReference>
<sequence>MKKAIIITALSFTLLFTIGCSDESSSQELDEVEVVETEESSEDEADEAGENEESTEASEPEEELLSESDAVALSEAFFLELVETAGDDNYEHFRTLYADSMEEEVVQQDFDFFKAKNEEGLRENLDIGILFVIEDVIAASIFEYTNINAENRRNHTATEAKLYMELFEDGWKFSTSEKVQNAYNDSFIPLLNDKYGEDYVAEGFVSGNHAIIFERVFTNDIDVQIYRVKRNDDGAFSIDIAISNGLDNDVFDVRFNELTFNYGFEQIPFLTLENYELDTNHIIYSKDMSIVTVEYDASDLLVPADQVDFSRLGIEQSMKYTNRD</sequence>